<sequence length="396" mass="45313">MPNSGTVSNLDNKVDVIRLSKFIGGKNALVAQGGGQRGIFTAGVLDAFNLANFDPFDEFYGTSAGALNLSAFLCRQHGLGKAFITELTTTPEFFHLFGYIRRKQYMDLDWALEKICDFPFHMDIDMGRRALGSRKAMAAVTSSLTLSDEYFPMLGGNWKDIMRATCAIPRLYPKQVELNNQFYIDGGVSASIPVQEAWRREARFITVIRTEEIDSESGLIMQDERARQEEIKWFRDSFNSIQNQWQNRLGQWKQDWNRFFQQQIARSKELKNEHKHLQVLNGGRWLFGADDIYRLSHLLGDKFDSGLADMLMVHYQTYSLTREFLNSPPDDVFIVQIAPSSPLKSSSLMSDKEDLLHDYELGVEAGNRFINLFLQAREIKAERIIRADFNSLEIGE</sequence>
<dbReference type="InterPro" id="IPR002641">
    <property type="entry name" value="PNPLA_dom"/>
</dbReference>
<evidence type="ECO:0000256" key="2">
    <source>
        <dbReference type="ARBA" id="ARBA00022963"/>
    </source>
</evidence>
<dbReference type="EMBL" id="POSK01000010">
    <property type="protein sequence ID" value="PNI03992.1"/>
    <property type="molecule type" value="Genomic_DNA"/>
</dbReference>
<protein>
    <submittedName>
        <fullName evidence="6">Patatin family protein</fullName>
    </submittedName>
</protein>
<dbReference type="RefSeq" id="WP_102966708.1">
    <property type="nucleotide sequence ID" value="NZ_JBJKCE010000001.1"/>
</dbReference>
<dbReference type="Proteomes" id="UP000236449">
    <property type="component" value="Unassembled WGS sequence"/>
</dbReference>
<feature type="active site" description="Nucleophile" evidence="4">
    <location>
        <position position="63"/>
    </location>
</feature>
<keyword evidence="3 4" id="KW-0443">Lipid metabolism</keyword>
<proteinExistence type="predicted"/>
<dbReference type="PANTHER" id="PTHR14226">
    <property type="entry name" value="NEUROPATHY TARGET ESTERASE/SWISS CHEESE D.MELANOGASTER"/>
    <property type="match status" value="1"/>
</dbReference>
<evidence type="ECO:0000256" key="4">
    <source>
        <dbReference type="PROSITE-ProRule" id="PRU01161"/>
    </source>
</evidence>
<dbReference type="InterPro" id="IPR045943">
    <property type="entry name" value="DUF6363"/>
</dbReference>
<feature type="short sequence motif" description="GXSXG" evidence="4">
    <location>
        <begin position="61"/>
        <end position="65"/>
    </location>
</feature>
<dbReference type="PANTHER" id="PTHR14226:SF25">
    <property type="entry name" value="PHOSPHOESTERASE"/>
    <property type="match status" value="1"/>
</dbReference>
<keyword evidence="1 4" id="KW-0378">Hydrolase</keyword>
<evidence type="ECO:0000256" key="3">
    <source>
        <dbReference type="ARBA" id="ARBA00023098"/>
    </source>
</evidence>
<dbReference type="Gene3D" id="3.40.1090.10">
    <property type="entry name" value="Cytosolic phospholipase A2 catalytic domain"/>
    <property type="match status" value="2"/>
</dbReference>
<keyword evidence="2 4" id="KW-0442">Lipid degradation</keyword>
<dbReference type="InterPro" id="IPR037483">
    <property type="entry name" value="YjjU-like"/>
</dbReference>
<evidence type="ECO:0000256" key="1">
    <source>
        <dbReference type="ARBA" id="ARBA00022801"/>
    </source>
</evidence>
<feature type="domain" description="PNPLA" evidence="5">
    <location>
        <begin position="29"/>
        <end position="198"/>
    </location>
</feature>
<evidence type="ECO:0000313" key="6">
    <source>
        <dbReference type="EMBL" id="PNI03992.1"/>
    </source>
</evidence>
<feature type="short sequence motif" description="GXGXXG" evidence="4">
    <location>
        <begin position="33"/>
        <end position="38"/>
    </location>
</feature>
<organism evidence="6 7">
    <name type="scientific">Vibrio diazotrophicus</name>
    <dbReference type="NCBI Taxonomy" id="685"/>
    <lineage>
        <taxon>Bacteria</taxon>
        <taxon>Pseudomonadati</taxon>
        <taxon>Pseudomonadota</taxon>
        <taxon>Gammaproteobacteria</taxon>
        <taxon>Vibrionales</taxon>
        <taxon>Vibrionaceae</taxon>
        <taxon>Vibrio</taxon>
    </lineage>
</organism>
<dbReference type="SUPFAM" id="SSF52151">
    <property type="entry name" value="FabD/lysophospholipase-like"/>
    <property type="match status" value="1"/>
</dbReference>
<dbReference type="OrthoDB" id="9802424at2"/>
<evidence type="ECO:0000313" key="7">
    <source>
        <dbReference type="Proteomes" id="UP000236449"/>
    </source>
</evidence>
<dbReference type="GO" id="GO:0016042">
    <property type="term" value="P:lipid catabolic process"/>
    <property type="evidence" value="ECO:0007669"/>
    <property type="project" value="UniProtKB-UniRule"/>
</dbReference>
<comment type="caution">
    <text evidence="6">The sequence shown here is derived from an EMBL/GenBank/DDBJ whole genome shotgun (WGS) entry which is preliminary data.</text>
</comment>
<reference evidence="6 7" key="1">
    <citation type="submission" date="2018-01" db="EMBL/GenBank/DDBJ databases">
        <title>Draft genome sequences of six Vibrio diazotrophicus strains isolated from deep-sea sediments of the Baltic Sea.</title>
        <authorList>
            <person name="Castillo D."/>
            <person name="Vandieken V."/>
            <person name="Chiang O."/>
            <person name="Middelboe M."/>
        </authorList>
    </citation>
    <scope>NUCLEOTIDE SEQUENCE [LARGE SCALE GENOMIC DNA]</scope>
    <source>
        <strain evidence="6 7">60.27F</strain>
    </source>
</reference>
<feature type="active site" description="Proton acceptor" evidence="4">
    <location>
        <position position="185"/>
    </location>
</feature>
<dbReference type="AlphaFoldDB" id="A0A2J8I0B9"/>
<dbReference type="InterPro" id="IPR050301">
    <property type="entry name" value="NTE"/>
</dbReference>
<dbReference type="InterPro" id="IPR016035">
    <property type="entry name" value="Acyl_Trfase/lysoPLipase"/>
</dbReference>
<gene>
    <name evidence="6" type="ORF">C1N32_15665</name>
</gene>
<feature type="short sequence motif" description="DGA/G" evidence="4">
    <location>
        <begin position="185"/>
        <end position="187"/>
    </location>
</feature>
<dbReference type="PROSITE" id="PS51635">
    <property type="entry name" value="PNPLA"/>
    <property type="match status" value="1"/>
</dbReference>
<dbReference type="CDD" id="cd07208">
    <property type="entry name" value="Pat_hypo_Ecoli_yjju_like"/>
    <property type="match status" value="1"/>
</dbReference>
<dbReference type="Pfam" id="PF01734">
    <property type="entry name" value="Patatin"/>
    <property type="match status" value="1"/>
</dbReference>
<name>A0A2J8I0B9_VIBDI</name>
<dbReference type="Pfam" id="PF19890">
    <property type="entry name" value="DUF6363"/>
    <property type="match status" value="1"/>
</dbReference>
<accession>A0A2J8I0B9</accession>
<evidence type="ECO:0000259" key="5">
    <source>
        <dbReference type="PROSITE" id="PS51635"/>
    </source>
</evidence>
<dbReference type="GO" id="GO:0016787">
    <property type="term" value="F:hydrolase activity"/>
    <property type="evidence" value="ECO:0007669"/>
    <property type="project" value="UniProtKB-UniRule"/>
</dbReference>